<organism evidence="1 2">
    <name type="scientific">Parascaris univalens</name>
    <name type="common">Nematode worm</name>
    <dbReference type="NCBI Taxonomy" id="6257"/>
    <lineage>
        <taxon>Eukaryota</taxon>
        <taxon>Metazoa</taxon>
        <taxon>Ecdysozoa</taxon>
        <taxon>Nematoda</taxon>
        <taxon>Chromadorea</taxon>
        <taxon>Rhabditida</taxon>
        <taxon>Spirurina</taxon>
        <taxon>Ascaridomorpha</taxon>
        <taxon>Ascaridoidea</taxon>
        <taxon>Ascarididae</taxon>
        <taxon>Parascaris</taxon>
    </lineage>
</organism>
<protein>
    <submittedName>
        <fullName evidence="2">Uncharacterized protein</fullName>
    </submittedName>
</protein>
<keyword evidence="1" id="KW-1185">Reference proteome</keyword>
<evidence type="ECO:0000313" key="1">
    <source>
        <dbReference type="Proteomes" id="UP000887569"/>
    </source>
</evidence>
<proteinExistence type="predicted"/>
<dbReference type="WBParaSite" id="PgE075_g002_t01">
    <property type="protein sequence ID" value="PgE075_g002_t01"/>
    <property type="gene ID" value="PgE075_g002"/>
</dbReference>
<dbReference type="AlphaFoldDB" id="A0A914ZZJ0"/>
<name>A0A914ZZJ0_PARUN</name>
<reference evidence="2" key="1">
    <citation type="submission" date="2022-11" db="UniProtKB">
        <authorList>
            <consortium name="WormBaseParasite"/>
        </authorList>
    </citation>
    <scope>IDENTIFICATION</scope>
</reference>
<evidence type="ECO:0000313" key="2">
    <source>
        <dbReference type="WBParaSite" id="PgE075_g002_t01"/>
    </source>
</evidence>
<sequence length="103" mass="11824">MTEMNTATTYGSVTAHDWVEVSQENDRIDTNQRVSRFKNILTYSGNTAVMGLSVMAFPYRCTKKRPHSASSSLQLIQAMQYSNAFYTRKFENMITERSLIHMS</sequence>
<dbReference type="Proteomes" id="UP000887569">
    <property type="component" value="Unplaced"/>
</dbReference>
<accession>A0A914ZZJ0</accession>